<dbReference type="NCBIfam" id="NF004226">
    <property type="entry name" value="PRK05673.1"/>
    <property type="match status" value="1"/>
</dbReference>
<evidence type="ECO:0000256" key="8">
    <source>
        <dbReference type="ARBA" id="ARBA00049244"/>
    </source>
</evidence>
<evidence type="ECO:0000256" key="2">
    <source>
        <dbReference type="ARBA" id="ARBA00012417"/>
    </source>
</evidence>
<proteinExistence type="predicted"/>
<dbReference type="EMBL" id="PHFL01000070">
    <property type="protein sequence ID" value="RFM23112.1"/>
    <property type="molecule type" value="Genomic_DNA"/>
</dbReference>
<dbReference type="Gene3D" id="3.20.20.140">
    <property type="entry name" value="Metal-dependent hydrolases"/>
    <property type="match status" value="1"/>
</dbReference>
<feature type="domain" description="Polymerase/histidinol phosphatase N-terminal" evidence="9">
    <location>
        <begin position="5"/>
        <end position="78"/>
    </location>
</feature>
<accession>A0A395LWY7</accession>
<evidence type="ECO:0000256" key="5">
    <source>
        <dbReference type="ARBA" id="ARBA00022695"/>
    </source>
</evidence>
<name>A0A395LWY7_9BACT</name>
<protein>
    <recommendedName>
        <fullName evidence="3">DNA polymerase III subunit alpha</fullName>
        <ecNumber evidence="2">2.7.7.7</ecNumber>
    </recommendedName>
</protein>
<reference evidence="10 11" key="1">
    <citation type="journal article" date="2011" name="ISME J.">
        <title>Community ecology of hot spring cyanobacterial mats: predominant populations and their functional potential.</title>
        <authorList>
            <person name="Klatt C.G."/>
            <person name="Wood J.M."/>
            <person name="Rusch D.B."/>
            <person name="Bateson M.M."/>
            <person name="Hamamura N."/>
            <person name="Heidelberg J.F."/>
            <person name="Grossman A.R."/>
            <person name="Bhaya D."/>
            <person name="Cohan F.M."/>
            <person name="Kuhl M."/>
            <person name="Bryant D.A."/>
            <person name="Ward D.M."/>
        </authorList>
    </citation>
    <scope>NUCLEOTIDE SEQUENCE [LARGE SCALE GENOMIC DNA]</scope>
    <source>
        <strain evidence="10">OS</strain>
    </source>
</reference>
<dbReference type="EC" id="2.7.7.7" evidence="2"/>
<evidence type="ECO:0000259" key="9">
    <source>
        <dbReference type="SMART" id="SM00481"/>
    </source>
</evidence>
<dbReference type="GO" id="GO:0006260">
    <property type="term" value="P:DNA replication"/>
    <property type="evidence" value="ECO:0007669"/>
    <property type="project" value="UniProtKB-KW"/>
</dbReference>
<dbReference type="InterPro" id="IPR003141">
    <property type="entry name" value="Pol/His_phosphatase_N"/>
</dbReference>
<dbReference type="NCBIfam" id="TIGR00594">
    <property type="entry name" value="polc"/>
    <property type="match status" value="2"/>
</dbReference>
<evidence type="ECO:0000256" key="3">
    <source>
        <dbReference type="ARBA" id="ARBA00019114"/>
    </source>
</evidence>
<dbReference type="PANTHER" id="PTHR32294">
    <property type="entry name" value="DNA POLYMERASE III SUBUNIT ALPHA"/>
    <property type="match status" value="1"/>
</dbReference>
<dbReference type="PANTHER" id="PTHR32294:SF0">
    <property type="entry name" value="DNA POLYMERASE III SUBUNIT ALPHA"/>
    <property type="match status" value="1"/>
</dbReference>
<dbReference type="Pfam" id="PF01336">
    <property type="entry name" value="tRNA_anti-codon"/>
    <property type="match status" value="1"/>
</dbReference>
<dbReference type="CDD" id="cd04485">
    <property type="entry name" value="DnaE_OBF"/>
    <property type="match status" value="1"/>
</dbReference>
<comment type="caution">
    <text evidence="10">The sequence shown here is derived from an EMBL/GenBank/DDBJ whole genome shotgun (WGS) entry which is preliminary data.</text>
</comment>
<comment type="subcellular location">
    <subcellularLocation>
        <location evidence="1">Cytoplasm</location>
    </subcellularLocation>
</comment>
<evidence type="ECO:0000256" key="1">
    <source>
        <dbReference type="ARBA" id="ARBA00004496"/>
    </source>
</evidence>
<keyword evidence="5 10" id="KW-0548">Nucleotidyltransferase</keyword>
<dbReference type="Gene3D" id="1.10.150.870">
    <property type="match status" value="1"/>
</dbReference>
<dbReference type="InterPro" id="IPR040982">
    <property type="entry name" value="DNA_pol3_finger"/>
</dbReference>
<evidence type="ECO:0000313" key="11">
    <source>
        <dbReference type="Proteomes" id="UP000266389"/>
    </source>
</evidence>
<dbReference type="Proteomes" id="UP000266389">
    <property type="component" value="Unassembled WGS sequence"/>
</dbReference>
<evidence type="ECO:0000313" key="10">
    <source>
        <dbReference type="EMBL" id="RFM23112.1"/>
    </source>
</evidence>
<dbReference type="AlphaFoldDB" id="A0A395LWY7"/>
<dbReference type="InterPro" id="IPR004365">
    <property type="entry name" value="NA-bd_OB_tRNA"/>
</dbReference>
<comment type="catalytic activity">
    <reaction evidence="8">
        <text>DNA(n) + a 2'-deoxyribonucleoside 5'-triphosphate = DNA(n+1) + diphosphate</text>
        <dbReference type="Rhea" id="RHEA:22508"/>
        <dbReference type="Rhea" id="RHEA-COMP:17339"/>
        <dbReference type="Rhea" id="RHEA-COMP:17340"/>
        <dbReference type="ChEBI" id="CHEBI:33019"/>
        <dbReference type="ChEBI" id="CHEBI:61560"/>
        <dbReference type="ChEBI" id="CHEBI:173112"/>
        <dbReference type="EC" id="2.7.7.7"/>
    </reaction>
</comment>
<dbReference type="GO" id="GO:0003887">
    <property type="term" value="F:DNA-directed DNA polymerase activity"/>
    <property type="evidence" value="ECO:0007669"/>
    <property type="project" value="UniProtKB-KW"/>
</dbReference>
<dbReference type="SUPFAM" id="SSF89550">
    <property type="entry name" value="PHP domain-like"/>
    <property type="match status" value="1"/>
</dbReference>
<dbReference type="InterPro" id="IPR016195">
    <property type="entry name" value="Pol/histidinol_Pase-like"/>
</dbReference>
<dbReference type="Pfam" id="PF02811">
    <property type="entry name" value="PHP"/>
    <property type="match status" value="1"/>
</dbReference>
<evidence type="ECO:0000256" key="7">
    <source>
        <dbReference type="ARBA" id="ARBA00022932"/>
    </source>
</evidence>
<dbReference type="GO" id="GO:0003676">
    <property type="term" value="F:nucleic acid binding"/>
    <property type="evidence" value="ECO:0007669"/>
    <property type="project" value="InterPro"/>
</dbReference>
<dbReference type="Gene3D" id="1.10.10.1600">
    <property type="entry name" value="Bacterial DNA polymerase III alpha subunit, thumb domain"/>
    <property type="match status" value="1"/>
</dbReference>
<organism evidence="10 11">
    <name type="scientific">Candidatus Thermochlorobacter aerophilus</name>
    <dbReference type="NCBI Taxonomy" id="1868324"/>
    <lineage>
        <taxon>Bacteria</taxon>
        <taxon>Pseudomonadati</taxon>
        <taxon>Chlorobiota</taxon>
        <taxon>Chlorobiia</taxon>
        <taxon>Chlorobiales</taxon>
        <taxon>Candidatus Thermochlorobacteriaceae</taxon>
        <taxon>Candidatus Thermochlorobacter</taxon>
    </lineage>
</organism>
<dbReference type="GO" id="GO:0008408">
    <property type="term" value="F:3'-5' exonuclease activity"/>
    <property type="evidence" value="ECO:0007669"/>
    <property type="project" value="InterPro"/>
</dbReference>
<keyword evidence="6" id="KW-0235">DNA replication</keyword>
<gene>
    <name evidence="10" type="ORF">D0433_12645</name>
</gene>
<dbReference type="InterPro" id="IPR041931">
    <property type="entry name" value="DNA_pol3_alpha_thumb_dom"/>
</dbReference>
<dbReference type="InterPro" id="IPR011708">
    <property type="entry name" value="DNA_pol3_alpha_NTPase_dom"/>
</dbReference>
<keyword evidence="7" id="KW-0239">DNA-directed DNA polymerase</keyword>
<evidence type="ECO:0000256" key="4">
    <source>
        <dbReference type="ARBA" id="ARBA00022679"/>
    </source>
</evidence>
<dbReference type="GO" id="GO:0005737">
    <property type="term" value="C:cytoplasm"/>
    <property type="evidence" value="ECO:0007669"/>
    <property type="project" value="UniProtKB-SubCell"/>
</dbReference>
<evidence type="ECO:0000256" key="6">
    <source>
        <dbReference type="ARBA" id="ARBA00022705"/>
    </source>
</evidence>
<dbReference type="Pfam" id="PF07733">
    <property type="entry name" value="DNA_pol3_alpha"/>
    <property type="match status" value="1"/>
</dbReference>
<dbReference type="Pfam" id="PF14579">
    <property type="entry name" value="HHH_6"/>
    <property type="match status" value="1"/>
</dbReference>
<dbReference type="Pfam" id="PF17657">
    <property type="entry name" value="DNA_pol3_finger"/>
    <property type="match status" value="1"/>
</dbReference>
<dbReference type="SMART" id="SM00481">
    <property type="entry name" value="POLIIIAc"/>
    <property type="match status" value="1"/>
</dbReference>
<dbReference type="InterPro" id="IPR004013">
    <property type="entry name" value="PHP_dom"/>
</dbReference>
<sequence length="1200" mass="136254">MSDFIHLHTHTHYSMLTSPILPAELFNKCLDLGMSAVAVTDHAALFNMPELFSEAKKVSQQRDKPFKLIIGAELFIAPTSRQNKSTTEVHHLNVLVKDDKGYRNLCKILSLAAREGFYYRPRADKETLFKYADGLICTTSCSKGELAKLVLANNEAGAEQFIKEHKDVFGDDFYIELERHNAPEDSILNESLIRLARKFDVKLVATNDVHYLEKKDAELQEVMLAMKSKSTLSTPKRMRLPTQEFYLKSPAEMALLFDNTYRELSNTLEINEKCTFIFHDTAPQLPYFKIPDGFKDDSDYLRYLTYQGALRKYGNLDALGERGEQIRNRIEYELNTIAKMGFSSYFLIVSDLIAASRKQGYSVGPGRGSVAGSIVAYLTDITRVDPLQYDLLFERFLNPERISMPDIDIDFTPVGKQRVLDYTIERYGESSVAKVIAISTLGARAVIKDVGRVLEIPLDEVTRITKLVPNKPIGAALRDFVYGKRDKHGGFEIEPVKELQDLLKHSDARIRKLMEYSLALEGRARNVSVHAAGVVITNGNVDDYVPLYVSDKVEAEERRYADEEPDDFTERTVLLNKSKDEKQVVTQFDKDWIEKAGLLKIDYLGLETLAVIDETLRLIEKRYKVVLDLEKLPIDDAKTFKIFQDGKMAGIFQFESPGMQSYMMQLRPTCIDDIIAMNALYRPGPMDLIPRYIARKHGLEAVEYPHPLLEPILKSTYGIPVYQEQVMQMAQVMAGYTLGGADILRRAMGKKEKEKMAQERQRFVKGAAERGIPEAKAHEVFDMMEKFAGYGFNKSHAAAYGLLAYWTAYLKAHYTAEFMCAILNSEAGDAERMRHLTDEMKSMGIKILPPSINKSDALSTVEDLPKGIKAVRIGFSAIKHVGSAAKEIVAARKRRKKPFKHLFDLCSSVDLRVVNKKALESLIEAGTMDEFGIDRASLLANVERALEFGQKQNRRVTLGQEGFFSDETFLPSEELAYPELLKVEPWSLSETLQRELALVGFYLSSHPLDAYRRDWQAFATLKLGNKSFEPHRLYRVIGLLTDVKPHLDKKGNTMLFGTIEDFEGKADFTVFASVYERFEKELQKDAIVMLIAEADRKDHQTKLLVQEVIPIRKVRDKFIQRVVLRLDLHDSDALSKAKAVRDICNMHRGTVPIDFELSYVEHGRSELLRLFARKATIDPDDETLEKLEHALGVDAVRLSS</sequence>
<dbReference type="InterPro" id="IPR004805">
    <property type="entry name" value="DnaE2/DnaE/PolC"/>
</dbReference>
<dbReference type="InterPro" id="IPR029460">
    <property type="entry name" value="DNAPol_HHH"/>
</dbReference>
<keyword evidence="4 10" id="KW-0808">Transferase</keyword>